<feature type="binding site" evidence="6">
    <location>
        <position position="196"/>
    </location>
    <ligand>
        <name>ATP</name>
        <dbReference type="ChEBI" id="CHEBI:30616"/>
    </ligand>
</feature>
<dbReference type="GO" id="GO:0008270">
    <property type="term" value="F:zinc ion binding"/>
    <property type="evidence" value="ECO:0007669"/>
    <property type="project" value="UniProtKB-UniRule"/>
</dbReference>
<dbReference type="HAMAP" id="MF_00235">
    <property type="entry name" value="Adenylate_kinase_Adk"/>
    <property type="match status" value="1"/>
</dbReference>
<dbReference type="NCBIfam" id="NF001381">
    <property type="entry name" value="PRK00279.1-3"/>
    <property type="match status" value="1"/>
</dbReference>
<comment type="pathway">
    <text evidence="6">Purine metabolism; AMP biosynthesis via salvage pathway; AMP from ADP: step 1/1.</text>
</comment>
<dbReference type="InterPro" id="IPR000850">
    <property type="entry name" value="Adenylat/UMP-CMP_kin"/>
</dbReference>
<dbReference type="NCBIfam" id="NF011100">
    <property type="entry name" value="PRK14527.1"/>
    <property type="match status" value="1"/>
</dbReference>
<evidence type="ECO:0000256" key="5">
    <source>
        <dbReference type="ARBA" id="ARBA00022840"/>
    </source>
</evidence>
<comment type="catalytic activity">
    <reaction evidence="6 8">
        <text>AMP + ATP = 2 ADP</text>
        <dbReference type="Rhea" id="RHEA:12973"/>
        <dbReference type="ChEBI" id="CHEBI:30616"/>
        <dbReference type="ChEBI" id="CHEBI:456215"/>
        <dbReference type="ChEBI" id="CHEBI:456216"/>
        <dbReference type="EC" id="2.7.4.3"/>
    </reaction>
</comment>
<dbReference type="PRINTS" id="PR00094">
    <property type="entry name" value="ADENYLTKNASE"/>
</dbReference>
<comment type="domain">
    <text evidence="6">Consists of three domains, a large central CORE domain and two small peripheral domains, NMPbind and LID, which undergo movements during catalysis. The LID domain closes over the site of phosphoryl transfer upon ATP binding. Assembling and dissambling the active center during each catalytic cycle provides an effective means to prevent ATP hydrolysis. Some bacteria have evolved a zinc-coordinating structure that stabilizes the LID domain.</text>
</comment>
<dbReference type="InterPro" id="IPR007862">
    <property type="entry name" value="Adenylate_kinase_lid-dom"/>
</dbReference>
<dbReference type="Pfam" id="PF05191">
    <property type="entry name" value="ADK_lid"/>
    <property type="match status" value="1"/>
</dbReference>
<evidence type="ECO:0000256" key="7">
    <source>
        <dbReference type="RuleBase" id="RU003330"/>
    </source>
</evidence>
<keyword evidence="3 6" id="KW-0547">Nucleotide-binding</keyword>
<comment type="subcellular location">
    <subcellularLocation>
        <location evidence="6 8">Cytoplasm</location>
    </subcellularLocation>
</comment>
<keyword evidence="5 6" id="KW-0067">ATP-binding</keyword>
<keyword evidence="4 6" id="KW-0418">Kinase</keyword>
<keyword evidence="1 6" id="KW-0808">Transferase</keyword>
<feature type="domain" description="Adenylate kinase active site lid" evidence="9">
    <location>
        <begin position="123"/>
        <end position="159"/>
    </location>
</feature>
<dbReference type="SUPFAM" id="SSF52540">
    <property type="entry name" value="P-loop containing nucleoside triphosphate hydrolases"/>
    <property type="match status" value="1"/>
</dbReference>
<feature type="binding site" evidence="6">
    <location>
        <begin position="81"/>
        <end position="84"/>
    </location>
    <ligand>
        <name>AMP</name>
        <dbReference type="ChEBI" id="CHEBI:456215"/>
    </ligand>
</feature>
<evidence type="ECO:0000256" key="1">
    <source>
        <dbReference type="ARBA" id="ARBA00022679"/>
    </source>
</evidence>
<feature type="binding site" evidence="6">
    <location>
        <position position="26"/>
    </location>
    <ligand>
        <name>AMP</name>
        <dbReference type="ChEBI" id="CHEBI:456215"/>
    </ligand>
</feature>
<feature type="binding site" evidence="6">
    <location>
        <begin position="5"/>
        <end position="10"/>
    </location>
    <ligand>
        <name>ATP</name>
        <dbReference type="ChEBI" id="CHEBI:30616"/>
    </ligand>
</feature>
<dbReference type="InterPro" id="IPR027417">
    <property type="entry name" value="P-loop_NTPase"/>
</dbReference>
<feature type="binding site" evidence="6">
    <location>
        <begin position="132"/>
        <end position="133"/>
    </location>
    <ligand>
        <name>ATP</name>
        <dbReference type="ChEBI" id="CHEBI:30616"/>
    </ligand>
</feature>
<keyword evidence="6" id="KW-0479">Metal-binding</keyword>
<comment type="caution">
    <text evidence="6">Lacks conserved residue(s) required for the propagation of feature annotation.</text>
</comment>
<feature type="binding site" evidence="6">
    <location>
        <position position="129"/>
    </location>
    <ligand>
        <name>Zn(2+)</name>
        <dbReference type="ChEBI" id="CHEBI:29105"/>
        <note>structural</note>
    </ligand>
</feature>
<comment type="function">
    <text evidence="6">Catalyzes the reversible transfer of the terminal phosphate group between ATP and AMP. Plays an important role in cellular energy homeostasis and in adenine nucleotide metabolism.</text>
</comment>
<organism evidence="10 11">
    <name type="scientific">Xylocopilactobacillus apicola</name>
    <dbReference type="NCBI Taxonomy" id="2932184"/>
    <lineage>
        <taxon>Bacteria</taxon>
        <taxon>Bacillati</taxon>
        <taxon>Bacillota</taxon>
        <taxon>Bacilli</taxon>
        <taxon>Lactobacillales</taxon>
        <taxon>Lactobacillaceae</taxon>
        <taxon>Xylocopilactobacillus</taxon>
    </lineage>
</organism>
<feature type="binding site" evidence="6">
    <location>
        <position position="168"/>
    </location>
    <ligand>
        <name>AMP</name>
        <dbReference type="ChEBI" id="CHEBI:456215"/>
    </ligand>
</feature>
<feature type="region of interest" description="NMP" evidence="6">
    <location>
        <begin position="25"/>
        <end position="54"/>
    </location>
</feature>
<keyword evidence="6" id="KW-0862">Zinc</keyword>
<dbReference type="KEGG" id="xap:XA3_19600"/>
<evidence type="ECO:0000313" key="10">
    <source>
        <dbReference type="EMBL" id="BDR59519.1"/>
    </source>
</evidence>
<dbReference type="EC" id="2.7.4.3" evidence="6 8"/>
<dbReference type="PANTHER" id="PTHR23359">
    <property type="entry name" value="NUCLEOTIDE KINASE"/>
    <property type="match status" value="1"/>
</dbReference>
<dbReference type="GO" id="GO:0004017">
    <property type="term" value="F:AMP kinase activity"/>
    <property type="evidence" value="ECO:0007669"/>
    <property type="project" value="UniProtKB-UniRule"/>
</dbReference>
<evidence type="ECO:0000256" key="2">
    <source>
        <dbReference type="ARBA" id="ARBA00022727"/>
    </source>
</evidence>
<dbReference type="NCBIfam" id="NF001380">
    <property type="entry name" value="PRK00279.1-2"/>
    <property type="match status" value="1"/>
</dbReference>
<feature type="binding site" evidence="6">
    <location>
        <position position="149"/>
    </location>
    <ligand>
        <name>Zn(2+)</name>
        <dbReference type="ChEBI" id="CHEBI:29105"/>
        <note>structural</note>
    </ligand>
</feature>
<evidence type="ECO:0000256" key="8">
    <source>
        <dbReference type="RuleBase" id="RU003331"/>
    </source>
</evidence>
<feature type="binding site" evidence="6">
    <location>
        <position position="157"/>
    </location>
    <ligand>
        <name>AMP</name>
        <dbReference type="ChEBI" id="CHEBI:456215"/>
    </ligand>
</feature>
<dbReference type="PROSITE" id="PS00113">
    <property type="entry name" value="ADENYLATE_KINASE"/>
    <property type="match status" value="1"/>
</dbReference>
<evidence type="ECO:0000313" key="11">
    <source>
        <dbReference type="Proteomes" id="UP001321861"/>
    </source>
</evidence>
<proteinExistence type="inferred from homology"/>
<name>A0AAU9CZU2_9LACO</name>
<dbReference type="GO" id="GO:0044209">
    <property type="term" value="P:AMP salvage"/>
    <property type="evidence" value="ECO:0007669"/>
    <property type="project" value="UniProtKB-UniRule"/>
</dbReference>
<feature type="binding site" evidence="6">
    <location>
        <position position="31"/>
    </location>
    <ligand>
        <name>AMP</name>
        <dbReference type="ChEBI" id="CHEBI:456215"/>
    </ligand>
</feature>
<feature type="binding site" evidence="6">
    <location>
        <position position="123"/>
    </location>
    <ligand>
        <name>ATP</name>
        <dbReference type="ChEBI" id="CHEBI:30616"/>
    </ligand>
</feature>
<evidence type="ECO:0000256" key="4">
    <source>
        <dbReference type="ARBA" id="ARBA00022777"/>
    </source>
</evidence>
<keyword evidence="11" id="KW-1185">Reference proteome</keyword>
<sequence length="218" mass="24430">MGLPGAGKGTQAEKIVNEFDLVHISTGDMFRAAISQETELGKMAKSYLDQGKLVPDEVTNGLVKERLGQSDVKSKGFLLDGYPRTLAQGEALDQTVKDLKTQIDQVVNIEVDPEDLVQRLSGRFICRKCGATYHRIYNPPKVEGICDVCGSREFYQRDDDKPEVVRNRLAVNIQDNTPLIAYYQEQGKLAKIDGNKSIDEVFAEIEKILKKFDSFKEL</sequence>
<comment type="subunit">
    <text evidence="6 8">Monomer.</text>
</comment>
<dbReference type="NCBIfam" id="TIGR01351">
    <property type="entry name" value="adk"/>
    <property type="match status" value="1"/>
</dbReference>
<dbReference type="AlphaFoldDB" id="A0AAU9CZU2"/>
<evidence type="ECO:0000256" key="6">
    <source>
        <dbReference type="HAMAP-Rule" id="MF_00235"/>
    </source>
</evidence>
<feature type="binding site" evidence="6">
    <location>
        <position position="126"/>
    </location>
    <ligand>
        <name>Zn(2+)</name>
        <dbReference type="ChEBI" id="CHEBI:29105"/>
        <note>structural</note>
    </ligand>
</feature>
<dbReference type="GO" id="GO:0005524">
    <property type="term" value="F:ATP binding"/>
    <property type="evidence" value="ECO:0007669"/>
    <property type="project" value="UniProtKB-UniRule"/>
</dbReference>
<dbReference type="FunFam" id="3.40.50.300:FF:000106">
    <property type="entry name" value="Adenylate kinase mitochondrial"/>
    <property type="match status" value="1"/>
</dbReference>
<dbReference type="Pfam" id="PF00406">
    <property type="entry name" value="ADK"/>
    <property type="match status" value="1"/>
</dbReference>
<dbReference type="Proteomes" id="UP001321861">
    <property type="component" value="Chromosome"/>
</dbReference>
<dbReference type="EMBL" id="AP026802">
    <property type="protein sequence ID" value="BDR59519.1"/>
    <property type="molecule type" value="Genomic_DNA"/>
</dbReference>
<keyword evidence="2 6" id="KW-0545">Nucleotide biosynthesis</keyword>
<evidence type="ECO:0000256" key="3">
    <source>
        <dbReference type="ARBA" id="ARBA00022741"/>
    </source>
</evidence>
<feature type="binding site" evidence="6">
    <location>
        <position position="146"/>
    </location>
    <ligand>
        <name>Zn(2+)</name>
        <dbReference type="ChEBI" id="CHEBI:29105"/>
        <note>structural</note>
    </ligand>
</feature>
<dbReference type="InterPro" id="IPR033690">
    <property type="entry name" value="Adenylat_kinase_CS"/>
</dbReference>
<protein>
    <recommendedName>
        <fullName evidence="6 8">Adenylate kinase</fullName>
        <shortName evidence="6">AK</shortName>
        <ecNumber evidence="6 8">2.7.4.3</ecNumber>
    </recommendedName>
    <alternativeName>
        <fullName evidence="6">ATP-AMP transphosphorylase</fullName>
    </alternativeName>
    <alternativeName>
        <fullName evidence="6">ATP:AMP phosphotransferase</fullName>
    </alternativeName>
    <alternativeName>
        <fullName evidence="6">Adenylate monophosphate kinase</fullName>
    </alternativeName>
</protein>
<evidence type="ECO:0000259" key="9">
    <source>
        <dbReference type="Pfam" id="PF05191"/>
    </source>
</evidence>
<dbReference type="GO" id="GO:0005737">
    <property type="term" value="C:cytoplasm"/>
    <property type="evidence" value="ECO:0007669"/>
    <property type="project" value="UniProtKB-SubCell"/>
</dbReference>
<dbReference type="CDD" id="cd01428">
    <property type="entry name" value="ADK"/>
    <property type="match status" value="1"/>
</dbReference>
<accession>A0AAU9CZU2</accession>
<keyword evidence="6" id="KW-0963">Cytoplasm</keyword>
<dbReference type="Gene3D" id="3.40.50.300">
    <property type="entry name" value="P-loop containing nucleotide triphosphate hydrolases"/>
    <property type="match status" value="1"/>
</dbReference>
<reference evidence="10 11" key="1">
    <citation type="journal article" date="2023" name="Microbiol. Spectr.">
        <title>Symbiosis of Carpenter Bees with Uncharacterized Lactic Acid Bacteria Showing NAD Auxotrophy.</title>
        <authorList>
            <person name="Kawasaki S."/>
            <person name="Ozawa K."/>
            <person name="Mori T."/>
            <person name="Yamamoto A."/>
            <person name="Ito M."/>
            <person name="Ohkuma M."/>
            <person name="Sakamoto M."/>
            <person name="Matsutani M."/>
        </authorList>
    </citation>
    <scope>NUCLEOTIDE SEQUENCE [LARGE SCALE GENOMIC DNA]</scope>
    <source>
        <strain evidence="10 11">XA3</strain>
    </source>
</reference>
<comment type="similarity">
    <text evidence="6 7">Belongs to the adenylate kinase family.</text>
</comment>
<dbReference type="InterPro" id="IPR006259">
    <property type="entry name" value="Adenyl_kin_sub"/>
</dbReference>
<feature type="binding site" evidence="6">
    <location>
        <begin position="52"/>
        <end position="54"/>
    </location>
    <ligand>
        <name>AMP</name>
        <dbReference type="ChEBI" id="CHEBI:456215"/>
    </ligand>
</feature>
<gene>
    <name evidence="6 10" type="primary">adk</name>
    <name evidence="10" type="ORF">XA3_19600</name>
</gene>
<feature type="binding site" evidence="6">
    <location>
        <position position="88"/>
    </location>
    <ligand>
        <name>AMP</name>
        <dbReference type="ChEBI" id="CHEBI:456215"/>
    </ligand>
</feature>